<sequence length="39" mass="4129">MPARAFRAFADSLENDDLVGKDGTTLLAIILCSISSKTS</sequence>
<evidence type="ECO:0000313" key="1">
    <source>
        <dbReference type="EMBL" id="JAE16153.1"/>
    </source>
</evidence>
<name>A0A0A9G686_ARUDO</name>
<reference evidence="1" key="1">
    <citation type="submission" date="2014-09" db="EMBL/GenBank/DDBJ databases">
        <authorList>
            <person name="Magalhaes I.L.F."/>
            <person name="Oliveira U."/>
            <person name="Santos F.R."/>
            <person name="Vidigal T.H.D.A."/>
            <person name="Brescovit A.D."/>
            <person name="Santos A.J."/>
        </authorList>
    </citation>
    <scope>NUCLEOTIDE SEQUENCE</scope>
    <source>
        <tissue evidence="1">Shoot tissue taken approximately 20 cm above the soil surface</tissue>
    </source>
</reference>
<dbReference type="AlphaFoldDB" id="A0A0A9G686"/>
<accession>A0A0A9G686</accession>
<protein>
    <submittedName>
        <fullName evidence="1">Uncharacterized protein</fullName>
    </submittedName>
</protein>
<dbReference type="EMBL" id="GBRH01181743">
    <property type="protein sequence ID" value="JAE16153.1"/>
    <property type="molecule type" value="Transcribed_RNA"/>
</dbReference>
<reference evidence="1" key="2">
    <citation type="journal article" date="2015" name="Data Brief">
        <title>Shoot transcriptome of the giant reed, Arundo donax.</title>
        <authorList>
            <person name="Barrero R.A."/>
            <person name="Guerrero F.D."/>
            <person name="Moolhuijzen P."/>
            <person name="Goolsby J.A."/>
            <person name="Tidwell J."/>
            <person name="Bellgard S.E."/>
            <person name="Bellgard M.I."/>
        </authorList>
    </citation>
    <scope>NUCLEOTIDE SEQUENCE</scope>
    <source>
        <tissue evidence="1">Shoot tissue taken approximately 20 cm above the soil surface</tissue>
    </source>
</reference>
<organism evidence="1">
    <name type="scientific">Arundo donax</name>
    <name type="common">Giant reed</name>
    <name type="synonym">Donax arundinaceus</name>
    <dbReference type="NCBI Taxonomy" id="35708"/>
    <lineage>
        <taxon>Eukaryota</taxon>
        <taxon>Viridiplantae</taxon>
        <taxon>Streptophyta</taxon>
        <taxon>Embryophyta</taxon>
        <taxon>Tracheophyta</taxon>
        <taxon>Spermatophyta</taxon>
        <taxon>Magnoliopsida</taxon>
        <taxon>Liliopsida</taxon>
        <taxon>Poales</taxon>
        <taxon>Poaceae</taxon>
        <taxon>PACMAD clade</taxon>
        <taxon>Arundinoideae</taxon>
        <taxon>Arundineae</taxon>
        <taxon>Arundo</taxon>
    </lineage>
</organism>
<proteinExistence type="predicted"/>